<accession>A0A1Y2EQ18</accession>
<protein>
    <submittedName>
        <fullName evidence="1">Uncharacterized protein</fullName>
    </submittedName>
</protein>
<dbReference type="Proteomes" id="UP000193685">
    <property type="component" value="Unassembled WGS sequence"/>
</dbReference>
<sequence length="183" mass="20261">MHRSSTFNKYDAVYLATGFSKESHWWADCADLRGTRPELVPSHGAVLAVHAIISGQPPSNQVSGMLSDCQRLLSESDLLDLLKLYPGLRKLRLMAVRQATLTFEDKRDLRRVLKLHVPLIQGPHFATTFETLDDAEDVNPRSSGSAKTKDEVKAMVVRWPTGALLSPKLNSGETARLGVEVIL</sequence>
<comment type="caution">
    <text evidence="1">The sequence shown here is derived from an EMBL/GenBank/DDBJ whole genome shotgun (WGS) entry which is preliminary data.</text>
</comment>
<evidence type="ECO:0000313" key="2">
    <source>
        <dbReference type="Proteomes" id="UP000193685"/>
    </source>
</evidence>
<proteinExistence type="predicted"/>
<gene>
    <name evidence="1" type="ORF">BCR37DRAFT_395983</name>
</gene>
<evidence type="ECO:0000313" key="1">
    <source>
        <dbReference type="EMBL" id="ORY73384.1"/>
    </source>
</evidence>
<dbReference type="RefSeq" id="XP_040721806.1">
    <property type="nucleotide sequence ID" value="XM_040871698.1"/>
</dbReference>
<keyword evidence="2" id="KW-1185">Reference proteome</keyword>
<dbReference type="GeneID" id="63788297"/>
<name>A0A1Y2EQ18_PROLT</name>
<dbReference type="EMBL" id="MCFI01000035">
    <property type="protein sequence ID" value="ORY73384.1"/>
    <property type="molecule type" value="Genomic_DNA"/>
</dbReference>
<reference evidence="1 2" key="1">
    <citation type="submission" date="2016-07" db="EMBL/GenBank/DDBJ databases">
        <title>Pervasive Adenine N6-methylation of Active Genes in Fungi.</title>
        <authorList>
            <consortium name="DOE Joint Genome Institute"/>
            <person name="Mondo S.J."/>
            <person name="Dannebaum R.O."/>
            <person name="Kuo R.C."/>
            <person name="Labutti K."/>
            <person name="Haridas S."/>
            <person name="Kuo A."/>
            <person name="Salamov A."/>
            <person name="Ahrendt S.R."/>
            <person name="Lipzen A."/>
            <person name="Sullivan W."/>
            <person name="Andreopoulos W.B."/>
            <person name="Clum A."/>
            <person name="Lindquist E."/>
            <person name="Daum C."/>
            <person name="Ramamoorthy G.K."/>
            <person name="Gryganskyi A."/>
            <person name="Culley D."/>
            <person name="Magnuson J.K."/>
            <person name="James T.Y."/>
            <person name="O'Malley M.A."/>
            <person name="Stajich J.E."/>
            <person name="Spatafora J.W."/>
            <person name="Visel A."/>
            <person name="Grigoriev I.V."/>
        </authorList>
    </citation>
    <scope>NUCLEOTIDE SEQUENCE [LARGE SCALE GENOMIC DNA]</scope>
    <source>
        <strain evidence="1 2">12-1054</strain>
    </source>
</reference>
<dbReference type="AlphaFoldDB" id="A0A1Y2EQ18"/>
<organism evidence="1 2">
    <name type="scientific">Protomyces lactucae-debilis</name>
    <dbReference type="NCBI Taxonomy" id="2754530"/>
    <lineage>
        <taxon>Eukaryota</taxon>
        <taxon>Fungi</taxon>
        <taxon>Dikarya</taxon>
        <taxon>Ascomycota</taxon>
        <taxon>Taphrinomycotina</taxon>
        <taxon>Taphrinomycetes</taxon>
        <taxon>Taphrinales</taxon>
        <taxon>Protomycetaceae</taxon>
        <taxon>Protomyces</taxon>
    </lineage>
</organism>